<evidence type="ECO:0000256" key="3">
    <source>
        <dbReference type="ARBA" id="ARBA00022692"/>
    </source>
</evidence>
<evidence type="ECO:0000256" key="6">
    <source>
        <dbReference type="SAM" id="Phobius"/>
    </source>
</evidence>
<feature type="transmembrane region" description="Helical" evidence="6">
    <location>
        <begin position="74"/>
        <end position="92"/>
    </location>
</feature>
<dbReference type="EMBL" id="PFUI01000172">
    <property type="protein sequence ID" value="PJB29247.1"/>
    <property type="molecule type" value="Genomic_DNA"/>
</dbReference>
<feature type="domain" description="Major facilitator superfamily (MFS) profile" evidence="7">
    <location>
        <begin position="1"/>
        <end position="181"/>
    </location>
</feature>
<proteinExistence type="predicted"/>
<dbReference type="PANTHER" id="PTHR42718">
    <property type="entry name" value="MAJOR FACILITATOR SUPERFAMILY MULTIDRUG TRANSPORTER MFSC"/>
    <property type="match status" value="1"/>
</dbReference>
<evidence type="ECO:0000313" key="9">
    <source>
        <dbReference type="Proteomes" id="UP000231366"/>
    </source>
</evidence>
<organism evidence="8 9">
    <name type="scientific">Candidatus Desantisbacteria bacterium CG_4_9_14_3_um_filter_40_11</name>
    <dbReference type="NCBI Taxonomy" id="1974546"/>
    <lineage>
        <taxon>Bacteria</taxon>
        <taxon>Candidatus Desantisiibacteriota</taxon>
    </lineage>
</organism>
<name>A0A2M8AT16_9BACT</name>
<dbReference type="Proteomes" id="UP000231366">
    <property type="component" value="Unassembled WGS sequence"/>
</dbReference>
<feature type="transmembrane region" description="Helical" evidence="6">
    <location>
        <begin position="159"/>
        <end position="176"/>
    </location>
</feature>
<keyword evidence="2" id="KW-0813">Transport</keyword>
<dbReference type="Pfam" id="PF07690">
    <property type="entry name" value="MFS_1"/>
    <property type="match status" value="1"/>
</dbReference>
<sequence length="181" mass="19252">AVGFLLSIYLQYAKELDPAQAGLILVSQPVVMTIFSPLAGRLSDKIEARIVASSGMALTFLSILFFIFLTEETAAGLIIINLIILGLGLAFFSSPNTNAAMSAVESKFYGVASATLGTMRLTGQMLGMGIAMLIFALYLGNVRITPENHSQFLASMKTAFTAFAVLCFIGILASLARGKKQ</sequence>
<gene>
    <name evidence="8" type="ORF">CO110_06800</name>
</gene>
<evidence type="ECO:0000256" key="2">
    <source>
        <dbReference type="ARBA" id="ARBA00022448"/>
    </source>
</evidence>
<feature type="non-terminal residue" evidence="8">
    <location>
        <position position="1"/>
    </location>
</feature>
<evidence type="ECO:0000313" key="8">
    <source>
        <dbReference type="EMBL" id="PJB29247.1"/>
    </source>
</evidence>
<keyword evidence="5 6" id="KW-0472">Membrane</keyword>
<feature type="transmembrane region" description="Helical" evidence="6">
    <location>
        <begin position="20"/>
        <end position="38"/>
    </location>
</feature>
<feature type="transmembrane region" description="Helical" evidence="6">
    <location>
        <begin position="121"/>
        <end position="139"/>
    </location>
</feature>
<dbReference type="InterPro" id="IPR011701">
    <property type="entry name" value="MFS"/>
</dbReference>
<evidence type="ECO:0000256" key="1">
    <source>
        <dbReference type="ARBA" id="ARBA00004141"/>
    </source>
</evidence>
<dbReference type="Gene3D" id="1.20.1250.20">
    <property type="entry name" value="MFS general substrate transporter like domains"/>
    <property type="match status" value="1"/>
</dbReference>
<protein>
    <submittedName>
        <fullName evidence="8">MFS transporter</fullName>
    </submittedName>
</protein>
<dbReference type="GO" id="GO:0022857">
    <property type="term" value="F:transmembrane transporter activity"/>
    <property type="evidence" value="ECO:0007669"/>
    <property type="project" value="InterPro"/>
</dbReference>
<comment type="caution">
    <text evidence="8">The sequence shown here is derived from an EMBL/GenBank/DDBJ whole genome shotgun (WGS) entry which is preliminary data.</text>
</comment>
<evidence type="ECO:0000256" key="4">
    <source>
        <dbReference type="ARBA" id="ARBA00022989"/>
    </source>
</evidence>
<dbReference type="AlphaFoldDB" id="A0A2M8AT16"/>
<evidence type="ECO:0000256" key="5">
    <source>
        <dbReference type="ARBA" id="ARBA00023136"/>
    </source>
</evidence>
<evidence type="ECO:0000259" key="7">
    <source>
        <dbReference type="PROSITE" id="PS50850"/>
    </source>
</evidence>
<dbReference type="PANTHER" id="PTHR42718:SF9">
    <property type="entry name" value="MAJOR FACILITATOR SUPERFAMILY MULTIDRUG TRANSPORTER MFSC"/>
    <property type="match status" value="1"/>
</dbReference>
<keyword evidence="4 6" id="KW-1133">Transmembrane helix</keyword>
<dbReference type="SUPFAM" id="SSF103473">
    <property type="entry name" value="MFS general substrate transporter"/>
    <property type="match status" value="1"/>
</dbReference>
<keyword evidence="3 6" id="KW-0812">Transmembrane</keyword>
<dbReference type="PROSITE" id="PS50850">
    <property type="entry name" value="MFS"/>
    <property type="match status" value="1"/>
</dbReference>
<dbReference type="GO" id="GO:0016020">
    <property type="term" value="C:membrane"/>
    <property type="evidence" value="ECO:0007669"/>
    <property type="project" value="UniProtKB-SubCell"/>
</dbReference>
<reference evidence="9" key="1">
    <citation type="submission" date="2017-09" db="EMBL/GenBank/DDBJ databases">
        <title>Depth-based differentiation of microbial function through sediment-hosted aquifers and enrichment of novel symbionts in the deep terrestrial subsurface.</title>
        <authorList>
            <person name="Probst A.J."/>
            <person name="Ladd B."/>
            <person name="Jarett J.K."/>
            <person name="Geller-Mcgrath D.E."/>
            <person name="Sieber C.M.K."/>
            <person name="Emerson J.B."/>
            <person name="Anantharaman K."/>
            <person name="Thomas B.C."/>
            <person name="Malmstrom R."/>
            <person name="Stieglmeier M."/>
            <person name="Klingl A."/>
            <person name="Woyke T."/>
            <person name="Ryan C.M."/>
            <person name="Banfield J.F."/>
        </authorList>
    </citation>
    <scope>NUCLEOTIDE SEQUENCE [LARGE SCALE GENOMIC DNA]</scope>
</reference>
<accession>A0A2M8AT16</accession>
<comment type="subcellular location">
    <subcellularLocation>
        <location evidence="1">Membrane</location>
        <topology evidence="1">Multi-pass membrane protein</topology>
    </subcellularLocation>
</comment>
<dbReference type="InterPro" id="IPR036259">
    <property type="entry name" value="MFS_trans_sf"/>
</dbReference>
<dbReference type="InterPro" id="IPR020846">
    <property type="entry name" value="MFS_dom"/>
</dbReference>
<feature type="transmembrane region" description="Helical" evidence="6">
    <location>
        <begin position="50"/>
        <end position="68"/>
    </location>
</feature>